<keyword evidence="2" id="KW-1185">Reference proteome</keyword>
<organism evidence="1 2">
    <name type="scientific">Bacillus phage PBC1</name>
    <dbReference type="NCBI Taxonomy" id="1161901"/>
    <lineage>
        <taxon>Viruses</taxon>
        <taxon>Duplodnaviria</taxon>
        <taxon>Heunggongvirae</taxon>
        <taxon>Uroviricota</taxon>
        <taxon>Caudoviricetes</taxon>
        <taxon>Gutmannvirinae</taxon>
        <taxon>Pebcunavirus</taxon>
        <taxon>Pebcunavirus PBC1</taxon>
    </lineage>
</organism>
<evidence type="ECO:0000313" key="1">
    <source>
        <dbReference type="EMBL" id="AFE86279.1"/>
    </source>
</evidence>
<name>I1TLH7_9CAUD</name>
<protein>
    <submittedName>
        <fullName evidence="1">Uncharacterized protein</fullName>
    </submittedName>
</protein>
<sequence>MPRMYIAFMDEIVPNVAVSKPLDVYRSGGQLRHGKHVIKALDKPIHEDGNIYVYSWNRSNAENILVREFFRCQTK</sequence>
<dbReference type="KEGG" id="vg:12980140"/>
<dbReference type="GeneID" id="12980140"/>
<dbReference type="EMBL" id="JQ619704">
    <property type="protein sequence ID" value="AFE86279.1"/>
    <property type="molecule type" value="Genomic_DNA"/>
</dbReference>
<accession>I1TLH7</accession>
<dbReference type="Proteomes" id="UP000002873">
    <property type="component" value="Segment"/>
</dbReference>
<dbReference type="RefSeq" id="YP_006383496.1">
    <property type="nucleotide sequence ID" value="NC_017976.1"/>
</dbReference>
<reference evidence="1 2" key="1">
    <citation type="journal article" date="2012" name="J. Virol.">
        <title>Complete Genome Sequence of Bacillus cereus Bacteriophage PBC1.</title>
        <authorList>
            <person name="Kong M."/>
            <person name="Kim M."/>
            <person name="Ryu S."/>
        </authorList>
    </citation>
    <scope>NUCLEOTIDE SEQUENCE [LARGE SCALE GENOMIC DNA]</scope>
</reference>
<proteinExistence type="predicted"/>
<evidence type="ECO:0000313" key="2">
    <source>
        <dbReference type="Proteomes" id="UP000002873"/>
    </source>
</evidence>
<gene>
    <name evidence="1" type="ORF">PBC1_043</name>
</gene>